<dbReference type="AlphaFoldDB" id="A0AAD7KKQ1"/>
<organism evidence="2 3">
    <name type="scientific">Quillaja saponaria</name>
    <name type="common">Soap bark tree</name>
    <dbReference type="NCBI Taxonomy" id="32244"/>
    <lineage>
        <taxon>Eukaryota</taxon>
        <taxon>Viridiplantae</taxon>
        <taxon>Streptophyta</taxon>
        <taxon>Embryophyta</taxon>
        <taxon>Tracheophyta</taxon>
        <taxon>Spermatophyta</taxon>
        <taxon>Magnoliopsida</taxon>
        <taxon>eudicotyledons</taxon>
        <taxon>Gunneridae</taxon>
        <taxon>Pentapetalae</taxon>
        <taxon>rosids</taxon>
        <taxon>fabids</taxon>
        <taxon>Fabales</taxon>
        <taxon>Quillajaceae</taxon>
        <taxon>Quillaja</taxon>
    </lineage>
</organism>
<comment type="caution">
    <text evidence="2">The sequence shown here is derived from an EMBL/GenBank/DDBJ whole genome shotgun (WGS) entry which is preliminary data.</text>
</comment>
<evidence type="ECO:0000256" key="1">
    <source>
        <dbReference type="SAM" id="MobiDB-lite"/>
    </source>
</evidence>
<sequence length="71" mass="7287">MIGRKASVGGFLSPPSNPRAQPWTGGGNYPRWSTVGAEGISGGAVKCVEIGKNTNGESTLLGPTLTLRDES</sequence>
<dbReference type="KEGG" id="qsa:O6P43_035320"/>
<accession>A0AAD7KKQ1</accession>
<evidence type="ECO:0000313" key="3">
    <source>
        <dbReference type="Proteomes" id="UP001163823"/>
    </source>
</evidence>
<name>A0AAD7KKQ1_QUISA</name>
<feature type="region of interest" description="Disordered" evidence="1">
    <location>
        <begin position="1"/>
        <end position="30"/>
    </location>
</feature>
<dbReference type="Proteomes" id="UP001163823">
    <property type="component" value="Unassembled WGS sequence"/>
</dbReference>
<keyword evidence="3" id="KW-1185">Reference proteome</keyword>
<reference evidence="2" key="1">
    <citation type="journal article" date="2023" name="Science">
        <title>Elucidation of the pathway for biosynthesis of saponin adjuvants from the soapbark tree.</title>
        <authorList>
            <person name="Reed J."/>
            <person name="Orme A."/>
            <person name="El-Demerdash A."/>
            <person name="Owen C."/>
            <person name="Martin L.B.B."/>
            <person name="Misra R.C."/>
            <person name="Kikuchi S."/>
            <person name="Rejzek M."/>
            <person name="Martin A.C."/>
            <person name="Harkess A."/>
            <person name="Leebens-Mack J."/>
            <person name="Louveau T."/>
            <person name="Stephenson M.J."/>
            <person name="Osbourn A."/>
        </authorList>
    </citation>
    <scope>NUCLEOTIDE SEQUENCE</scope>
    <source>
        <strain evidence="2">S10</strain>
    </source>
</reference>
<gene>
    <name evidence="2" type="ORF">O6P43_035320</name>
</gene>
<protein>
    <submittedName>
        <fullName evidence="2">ORF40t</fullName>
    </submittedName>
</protein>
<evidence type="ECO:0000313" key="2">
    <source>
        <dbReference type="EMBL" id="KAJ7941630.1"/>
    </source>
</evidence>
<proteinExistence type="predicted"/>
<dbReference type="EMBL" id="JARAOO010000229">
    <property type="protein sequence ID" value="KAJ7941630.1"/>
    <property type="molecule type" value="Genomic_DNA"/>
</dbReference>